<feature type="domain" description="Alkylated DNA repair protein AlkB homologue 8 N-terminal" evidence="1">
    <location>
        <begin position="20"/>
        <end position="60"/>
    </location>
</feature>
<dbReference type="Pfam" id="PF09004">
    <property type="entry name" value="ALKBH8_N"/>
    <property type="match status" value="1"/>
</dbReference>
<name>A0ABV0QV10_9TELE</name>
<comment type="caution">
    <text evidence="2">The sequence shown here is derived from an EMBL/GenBank/DDBJ whole genome shotgun (WGS) entry which is preliminary data.</text>
</comment>
<organism evidence="2 3">
    <name type="scientific">Xenoophorus captivus</name>
    <dbReference type="NCBI Taxonomy" id="1517983"/>
    <lineage>
        <taxon>Eukaryota</taxon>
        <taxon>Metazoa</taxon>
        <taxon>Chordata</taxon>
        <taxon>Craniata</taxon>
        <taxon>Vertebrata</taxon>
        <taxon>Euteleostomi</taxon>
        <taxon>Actinopterygii</taxon>
        <taxon>Neopterygii</taxon>
        <taxon>Teleostei</taxon>
        <taxon>Neoteleostei</taxon>
        <taxon>Acanthomorphata</taxon>
        <taxon>Ovalentaria</taxon>
        <taxon>Atherinomorphae</taxon>
        <taxon>Cyprinodontiformes</taxon>
        <taxon>Goodeidae</taxon>
        <taxon>Xenoophorus</taxon>
    </lineage>
</organism>
<accession>A0ABV0QV10</accession>
<evidence type="ECO:0000259" key="1">
    <source>
        <dbReference type="Pfam" id="PF09004"/>
    </source>
</evidence>
<dbReference type="EMBL" id="JAHRIN010025403">
    <property type="protein sequence ID" value="MEQ2199683.1"/>
    <property type="molecule type" value="Genomic_DNA"/>
</dbReference>
<evidence type="ECO:0000313" key="3">
    <source>
        <dbReference type="Proteomes" id="UP001434883"/>
    </source>
</evidence>
<gene>
    <name evidence="2" type="ORF">XENOCAPTIV_008202</name>
</gene>
<keyword evidence="3" id="KW-1185">Reference proteome</keyword>
<dbReference type="InterPro" id="IPR015095">
    <property type="entry name" value="AlkB_hom8_N"/>
</dbReference>
<protein>
    <recommendedName>
        <fullName evidence="1">Alkylated DNA repair protein AlkB homologue 8 N-terminal domain-containing protein</fullName>
    </recommendedName>
</protein>
<reference evidence="2 3" key="1">
    <citation type="submission" date="2021-06" db="EMBL/GenBank/DDBJ databases">
        <authorList>
            <person name="Palmer J.M."/>
        </authorList>
    </citation>
    <scope>NUCLEOTIDE SEQUENCE [LARGE SCALE GENOMIC DNA]</scope>
    <source>
        <strain evidence="2 3">XC_2019</strain>
        <tissue evidence="2">Muscle</tissue>
    </source>
</reference>
<proteinExistence type="predicted"/>
<sequence>MVSWPTGFPQSMFLGAYRTWTINTTTEFKKVQQRLFFLTMLKKTGLPQEMLITFYRWSVERIQHAASPHAHRLQRTELPKLEDIYNA</sequence>
<evidence type="ECO:0000313" key="2">
    <source>
        <dbReference type="EMBL" id="MEQ2199683.1"/>
    </source>
</evidence>
<dbReference type="Proteomes" id="UP001434883">
    <property type="component" value="Unassembled WGS sequence"/>
</dbReference>